<feature type="region of interest" description="Disordered" evidence="1">
    <location>
        <begin position="1"/>
        <end position="47"/>
    </location>
</feature>
<dbReference type="AlphaFoldDB" id="A0A8J4BX02"/>
<evidence type="ECO:0000256" key="1">
    <source>
        <dbReference type="SAM" id="MobiDB-lite"/>
    </source>
</evidence>
<feature type="compositionally biased region" description="Pro residues" evidence="1">
    <location>
        <begin position="29"/>
        <end position="41"/>
    </location>
</feature>
<proteinExistence type="predicted"/>
<sequence>MLGDGCPTQSLTGPLGASRWGPAQKHHVPAPPSPPPPPPPTKDCQEFSGFIASPKADHNGDDIARIPGLTMAAKACLQAPMCKGFNSNGYIKKAAAPLVSASTCFYTKILT</sequence>
<evidence type="ECO:0000313" key="3">
    <source>
        <dbReference type="Proteomes" id="UP000747399"/>
    </source>
</evidence>
<dbReference type="Proteomes" id="UP000747399">
    <property type="component" value="Unassembled WGS sequence"/>
</dbReference>
<organism evidence="2 3">
    <name type="scientific">Volvox africanus</name>
    <dbReference type="NCBI Taxonomy" id="51714"/>
    <lineage>
        <taxon>Eukaryota</taxon>
        <taxon>Viridiplantae</taxon>
        <taxon>Chlorophyta</taxon>
        <taxon>core chlorophytes</taxon>
        <taxon>Chlorophyceae</taxon>
        <taxon>CS clade</taxon>
        <taxon>Chlamydomonadales</taxon>
        <taxon>Volvocaceae</taxon>
        <taxon>Volvox</taxon>
    </lineage>
</organism>
<accession>A0A8J4BX02</accession>
<evidence type="ECO:0000313" key="2">
    <source>
        <dbReference type="EMBL" id="GIL68886.1"/>
    </source>
</evidence>
<keyword evidence="3" id="KW-1185">Reference proteome</keyword>
<dbReference type="EMBL" id="BNCO01000145">
    <property type="protein sequence ID" value="GIL68886.1"/>
    <property type="molecule type" value="Genomic_DNA"/>
</dbReference>
<protein>
    <submittedName>
        <fullName evidence="2">Uncharacterized protein</fullName>
    </submittedName>
</protein>
<name>A0A8J4BX02_9CHLO</name>
<comment type="caution">
    <text evidence="2">The sequence shown here is derived from an EMBL/GenBank/DDBJ whole genome shotgun (WGS) entry which is preliminary data.</text>
</comment>
<reference evidence="2" key="1">
    <citation type="journal article" date="2021" name="Proc. Natl. Acad. Sci. U.S.A.">
        <title>Three genomes in the algal genus Volvox reveal the fate of a haploid sex-determining region after a transition to homothallism.</title>
        <authorList>
            <person name="Yamamoto K."/>
            <person name="Hamaji T."/>
            <person name="Kawai-Toyooka H."/>
            <person name="Matsuzaki R."/>
            <person name="Takahashi F."/>
            <person name="Nishimura Y."/>
            <person name="Kawachi M."/>
            <person name="Noguchi H."/>
            <person name="Minakuchi Y."/>
            <person name="Umen J.G."/>
            <person name="Toyoda A."/>
            <person name="Nozaki H."/>
        </authorList>
    </citation>
    <scope>NUCLEOTIDE SEQUENCE</scope>
    <source>
        <strain evidence="2">NIES-3780</strain>
    </source>
</reference>
<gene>
    <name evidence="2" type="ORF">Vafri_22146</name>
</gene>